<feature type="compositionally biased region" description="Basic and acidic residues" evidence="4">
    <location>
        <begin position="135"/>
        <end position="145"/>
    </location>
</feature>
<keyword evidence="1" id="KW-0479">Metal-binding</keyword>
<dbReference type="GO" id="GO:0008270">
    <property type="term" value="F:zinc ion binding"/>
    <property type="evidence" value="ECO:0007669"/>
    <property type="project" value="UniProtKB-KW"/>
</dbReference>
<name>A0A2U1QDA8_ARTAN</name>
<comment type="caution">
    <text evidence="6">The sequence shown here is derived from an EMBL/GenBank/DDBJ whole genome shotgun (WGS) entry which is preliminary data.</text>
</comment>
<evidence type="ECO:0000256" key="4">
    <source>
        <dbReference type="SAM" id="MobiDB-lite"/>
    </source>
</evidence>
<dbReference type="STRING" id="35608.A0A2U1QDA8"/>
<dbReference type="Gene3D" id="4.10.1060.10">
    <property type="entry name" value="Zinc finger, RanBP2-type"/>
    <property type="match status" value="2"/>
</dbReference>
<sequence>MTSLWQHQLVPDDDLLIGDPLPEIRREIGALLYDHVIALKFNSSVSFSFIRLAGATNCVSDIVELAFHVSELDLCRTGSVLPQCCWMRILQLTQLFCESVKKAVGERIVPTIDHQKPNHTKAQWGPRPGFFPEEPSQKKDGTRENDWECPKCGNVNFSFRTVCNMRKCNTLKPGSQVAKPAKSSKADMPEGSWKCDKCNNINYPFRTKCNRQNCGADKPLESQNSPTEEENNDQDMFKKVQSCRPAVAQYGSESQSCRRRLRLPVAAVIDELLG</sequence>
<dbReference type="PANTHER" id="PTHR12999:SF24">
    <property type="entry name" value="RANBP2-TYPE DOMAIN-CONTAINING PROTEIN"/>
    <property type="match status" value="1"/>
</dbReference>
<evidence type="ECO:0000256" key="2">
    <source>
        <dbReference type="ARBA" id="ARBA00022771"/>
    </source>
</evidence>
<dbReference type="PANTHER" id="PTHR12999">
    <property type="entry name" value="ZINC FINGER RAN-BINDING DOMAIN-CONTAINING PROTEIN 2 ZRANB2-RELATED"/>
    <property type="match status" value="1"/>
</dbReference>
<organism evidence="6 7">
    <name type="scientific">Artemisia annua</name>
    <name type="common">Sweet wormwood</name>
    <dbReference type="NCBI Taxonomy" id="35608"/>
    <lineage>
        <taxon>Eukaryota</taxon>
        <taxon>Viridiplantae</taxon>
        <taxon>Streptophyta</taxon>
        <taxon>Embryophyta</taxon>
        <taxon>Tracheophyta</taxon>
        <taxon>Spermatophyta</taxon>
        <taxon>Magnoliopsida</taxon>
        <taxon>eudicotyledons</taxon>
        <taxon>Gunneridae</taxon>
        <taxon>Pentapetalae</taxon>
        <taxon>asterids</taxon>
        <taxon>campanulids</taxon>
        <taxon>Asterales</taxon>
        <taxon>Asteraceae</taxon>
        <taxon>Asteroideae</taxon>
        <taxon>Anthemideae</taxon>
        <taxon>Artemisiinae</taxon>
        <taxon>Artemisia</taxon>
    </lineage>
</organism>
<proteinExistence type="predicted"/>
<protein>
    <submittedName>
        <fullName evidence="6">Zinc finger, RanBP2-type</fullName>
    </submittedName>
</protein>
<feature type="domain" description="RanBP2-type" evidence="5">
    <location>
        <begin position="191"/>
        <end position="217"/>
    </location>
</feature>
<dbReference type="InterPro" id="IPR001876">
    <property type="entry name" value="Znf_RanBP2"/>
</dbReference>
<dbReference type="InterPro" id="IPR036443">
    <property type="entry name" value="Znf_RanBP2_sf"/>
</dbReference>
<dbReference type="SUPFAM" id="SSF90209">
    <property type="entry name" value="Ran binding protein zinc finger-like"/>
    <property type="match status" value="2"/>
</dbReference>
<keyword evidence="7" id="KW-1185">Reference proteome</keyword>
<evidence type="ECO:0000259" key="5">
    <source>
        <dbReference type="SMART" id="SM00547"/>
    </source>
</evidence>
<evidence type="ECO:0000313" key="6">
    <source>
        <dbReference type="EMBL" id="PWA95984.1"/>
    </source>
</evidence>
<dbReference type="SMART" id="SM00547">
    <property type="entry name" value="ZnF_RBZ"/>
    <property type="match status" value="2"/>
</dbReference>
<accession>A0A2U1QDA8</accession>
<keyword evidence="3" id="KW-0862">Zinc</keyword>
<keyword evidence="2" id="KW-0863">Zinc-finger</keyword>
<dbReference type="EMBL" id="PKPP01000206">
    <property type="protein sequence ID" value="PWA95984.1"/>
    <property type="molecule type" value="Genomic_DNA"/>
</dbReference>
<feature type="domain" description="RanBP2-type" evidence="5">
    <location>
        <begin position="145"/>
        <end position="171"/>
    </location>
</feature>
<dbReference type="AlphaFoldDB" id="A0A2U1QDA8"/>
<dbReference type="OrthoDB" id="1878647at2759"/>
<evidence type="ECO:0000256" key="1">
    <source>
        <dbReference type="ARBA" id="ARBA00022723"/>
    </source>
</evidence>
<gene>
    <name evidence="6" type="ORF">CTI12_AA029490</name>
</gene>
<evidence type="ECO:0000256" key="3">
    <source>
        <dbReference type="ARBA" id="ARBA00022833"/>
    </source>
</evidence>
<evidence type="ECO:0000313" key="7">
    <source>
        <dbReference type="Proteomes" id="UP000245207"/>
    </source>
</evidence>
<reference evidence="6 7" key="1">
    <citation type="journal article" date="2018" name="Mol. Plant">
        <title>The genome of Artemisia annua provides insight into the evolution of Asteraceae family and artemisinin biosynthesis.</title>
        <authorList>
            <person name="Shen Q."/>
            <person name="Zhang L."/>
            <person name="Liao Z."/>
            <person name="Wang S."/>
            <person name="Yan T."/>
            <person name="Shi P."/>
            <person name="Liu M."/>
            <person name="Fu X."/>
            <person name="Pan Q."/>
            <person name="Wang Y."/>
            <person name="Lv Z."/>
            <person name="Lu X."/>
            <person name="Zhang F."/>
            <person name="Jiang W."/>
            <person name="Ma Y."/>
            <person name="Chen M."/>
            <person name="Hao X."/>
            <person name="Li L."/>
            <person name="Tang Y."/>
            <person name="Lv G."/>
            <person name="Zhou Y."/>
            <person name="Sun X."/>
            <person name="Brodelius P.E."/>
            <person name="Rose J.K.C."/>
            <person name="Tang K."/>
        </authorList>
    </citation>
    <scope>NUCLEOTIDE SEQUENCE [LARGE SCALE GENOMIC DNA]</scope>
    <source>
        <strain evidence="7">cv. Huhao1</strain>
        <tissue evidence="6">Leaf</tissue>
    </source>
</reference>
<feature type="region of interest" description="Disordered" evidence="4">
    <location>
        <begin position="116"/>
        <end position="145"/>
    </location>
</feature>
<dbReference type="Pfam" id="PF00641">
    <property type="entry name" value="Zn_ribbon_RanBP"/>
    <property type="match status" value="2"/>
</dbReference>
<dbReference type="Proteomes" id="UP000245207">
    <property type="component" value="Unassembled WGS sequence"/>
</dbReference>